<organism evidence="1 2">
    <name type="scientific">Jeotgalibacillus soli</name>
    <dbReference type="NCBI Taxonomy" id="889306"/>
    <lineage>
        <taxon>Bacteria</taxon>
        <taxon>Bacillati</taxon>
        <taxon>Bacillota</taxon>
        <taxon>Bacilli</taxon>
        <taxon>Bacillales</taxon>
        <taxon>Caryophanaceae</taxon>
        <taxon>Jeotgalibacillus</taxon>
    </lineage>
</organism>
<dbReference type="Proteomes" id="UP000031938">
    <property type="component" value="Unassembled WGS sequence"/>
</dbReference>
<dbReference type="AlphaFoldDB" id="A0A0C2RYA1"/>
<dbReference type="InterPro" id="IPR025431">
    <property type="entry name" value="YhdB-like"/>
</dbReference>
<dbReference type="STRING" id="889306.KP78_18920"/>
<dbReference type="Pfam" id="PF14148">
    <property type="entry name" value="YhdB"/>
    <property type="match status" value="1"/>
</dbReference>
<dbReference type="RefSeq" id="WP_041088176.1">
    <property type="nucleotide sequence ID" value="NZ_JXRP01000016.1"/>
</dbReference>
<reference evidence="1 2" key="1">
    <citation type="submission" date="2015-01" db="EMBL/GenBank/DDBJ databases">
        <title>Genome sequencing of Jeotgalibacillus soli.</title>
        <authorList>
            <person name="Goh K.M."/>
            <person name="Chan K.-G."/>
            <person name="Yaakop A.S."/>
            <person name="Ee R."/>
            <person name="Gan H.M."/>
            <person name="Chan C.S."/>
        </authorList>
    </citation>
    <scope>NUCLEOTIDE SEQUENCE [LARGE SCALE GENOMIC DNA]</scope>
    <source>
        <strain evidence="1 2">P9</strain>
    </source>
</reference>
<keyword evidence="2" id="KW-1185">Reference proteome</keyword>
<protein>
    <recommendedName>
        <fullName evidence="3">YhdB-like protein</fullName>
    </recommendedName>
</protein>
<dbReference type="OrthoDB" id="2691588at2"/>
<evidence type="ECO:0000313" key="2">
    <source>
        <dbReference type="Proteomes" id="UP000031938"/>
    </source>
</evidence>
<evidence type="ECO:0008006" key="3">
    <source>
        <dbReference type="Google" id="ProtNLM"/>
    </source>
</evidence>
<dbReference type="PATRIC" id="fig|889306.3.peg.1907"/>
<evidence type="ECO:0000313" key="1">
    <source>
        <dbReference type="EMBL" id="KIL46774.1"/>
    </source>
</evidence>
<sequence length="78" mass="9564">MKNDYERTLLYLYRHGWDDLLILMVRTKDELLSKKIKRLLKGIHFPQEQEKTAYDYLELFRYAEYGMTTSHTFTEKIL</sequence>
<name>A0A0C2RYA1_9BACL</name>
<gene>
    <name evidence="1" type="ORF">KP78_18920</name>
</gene>
<dbReference type="EMBL" id="JXRP01000016">
    <property type="protein sequence ID" value="KIL46774.1"/>
    <property type="molecule type" value="Genomic_DNA"/>
</dbReference>
<comment type="caution">
    <text evidence="1">The sequence shown here is derived from an EMBL/GenBank/DDBJ whole genome shotgun (WGS) entry which is preliminary data.</text>
</comment>
<proteinExistence type="predicted"/>
<accession>A0A0C2RYA1</accession>